<dbReference type="Gene3D" id="3.30.465.10">
    <property type="match status" value="1"/>
</dbReference>
<organism evidence="7 8">
    <name type="scientific">Nostoc flagelliforme FACHB-838</name>
    <dbReference type="NCBI Taxonomy" id="2692904"/>
    <lineage>
        <taxon>Bacteria</taxon>
        <taxon>Bacillati</taxon>
        <taxon>Cyanobacteriota</taxon>
        <taxon>Cyanophyceae</taxon>
        <taxon>Nostocales</taxon>
        <taxon>Nostocaceae</taxon>
        <taxon>Nostoc</taxon>
    </lineage>
</organism>
<name>A0ABR8DZ91_9NOSO</name>
<comment type="similarity">
    <text evidence="2">Belongs to the oxygen-dependent FAD-linked oxidoreductase family.</text>
</comment>
<evidence type="ECO:0000256" key="1">
    <source>
        <dbReference type="ARBA" id="ARBA00001974"/>
    </source>
</evidence>
<dbReference type="SUPFAM" id="SSF56176">
    <property type="entry name" value="FAD-binding/transporter-associated domain-like"/>
    <property type="match status" value="1"/>
</dbReference>
<comment type="cofactor">
    <cofactor evidence="1">
        <name>FAD</name>
        <dbReference type="ChEBI" id="CHEBI:57692"/>
    </cofactor>
</comment>
<evidence type="ECO:0000256" key="5">
    <source>
        <dbReference type="ARBA" id="ARBA00023002"/>
    </source>
</evidence>
<evidence type="ECO:0000256" key="2">
    <source>
        <dbReference type="ARBA" id="ARBA00005466"/>
    </source>
</evidence>
<dbReference type="PANTHER" id="PTHR13878:SF53">
    <property type="entry name" value="CYTOKININ DEHYDROGENASE 6"/>
    <property type="match status" value="1"/>
</dbReference>
<dbReference type="InterPro" id="IPR016166">
    <property type="entry name" value="FAD-bd_PCMH"/>
</dbReference>
<dbReference type="InterPro" id="IPR036318">
    <property type="entry name" value="FAD-bd_PCMH-like_sf"/>
</dbReference>
<reference evidence="7 8" key="1">
    <citation type="journal article" date="2020" name="ISME J.">
        <title>Comparative genomics reveals insights into cyanobacterial evolution and habitat adaptation.</title>
        <authorList>
            <person name="Chen M.Y."/>
            <person name="Teng W.K."/>
            <person name="Zhao L."/>
            <person name="Hu C.X."/>
            <person name="Zhou Y.K."/>
            <person name="Han B.P."/>
            <person name="Song L.R."/>
            <person name="Shu W.S."/>
        </authorList>
    </citation>
    <scope>NUCLEOTIDE SEQUENCE [LARGE SCALE GENOMIC DNA]</scope>
    <source>
        <strain evidence="7 8">FACHB-838</strain>
    </source>
</reference>
<sequence>MNLNTPRRSILQGLVASAIVIGFDVVGRSWVTSANAASIFENIPQLDGTLYTDSETLVNASVDFGNIVHRQPIAVLHPGSIEDIVQIIQFARTHQIKVAARGQGHSTYGQSQVEAGIVINMSTLNKIHFVGTDRAIVDAGVLWSQLLQQTLQQGLTPPVLTDYIELSVGGTLSVGGIGGATHRYGVQVDNVLELKVVTGSGQLETCSQLQNRHLFKSVLAGLGQCGIIVQATVKLIKTATNARVFELYYDDLAVFTRDQRLLINDERFNYVEGQLIAKDTGGWRYLLEAASFYSPPNIPNNNFLLAGLNYTQGTEKIEDKTYFEFLNRLASTVAFLKSIGVWSFPHPWLDLFVPNSAVESFVKKVAASLTVADTGQGAVLLYPVKTQRFQLPLFRVPKEKVTFLFSILRTAVPPDSSTVTKMLNDNRRLFEQNRDLGGYLYPISSVPFSRNDWQQHFGLFWRKLVSAKRRYDPDNLLTPSPGIIEASAPKQETIT</sequence>
<dbReference type="Gene3D" id="3.40.462.10">
    <property type="entry name" value="FAD-linked oxidases, C-terminal domain"/>
    <property type="match status" value="1"/>
</dbReference>
<dbReference type="InterPro" id="IPR015345">
    <property type="entry name" value="Cytokinin_DH_FAD/cytokin-bd"/>
</dbReference>
<dbReference type="Pfam" id="PF01565">
    <property type="entry name" value="FAD_binding_4"/>
    <property type="match status" value="1"/>
</dbReference>
<dbReference type="PROSITE" id="PS51387">
    <property type="entry name" value="FAD_PCMH"/>
    <property type="match status" value="1"/>
</dbReference>
<protein>
    <submittedName>
        <fullName evidence="7">FAD-binding protein</fullName>
    </submittedName>
</protein>
<dbReference type="Gene3D" id="3.30.43.10">
    <property type="entry name" value="Uridine Diphospho-n-acetylenolpyruvylglucosamine Reductase, domain 2"/>
    <property type="match status" value="1"/>
</dbReference>
<keyword evidence="5" id="KW-0560">Oxidoreductase</keyword>
<dbReference type="InterPro" id="IPR006094">
    <property type="entry name" value="Oxid_FAD_bind_N"/>
</dbReference>
<dbReference type="Proteomes" id="UP000623440">
    <property type="component" value="Unassembled WGS sequence"/>
</dbReference>
<dbReference type="InterPro" id="IPR016169">
    <property type="entry name" value="FAD-bd_PCMH_sub2"/>
</dbReference>
<evidence type="ECO:0000313" key="7">
    <source>
        <dbReference type="EMBL" id="MBD2534518.1"/>
    </source>
</evidence>
<dbReference type="RefSeq" id="WP_190945094.1">
    <property type="nucleotide sequence ID" value="NZ_JACJSI010000170.1"/>
</dbReference>
<keyword evidence="3" id="KW-0285">Flavoprotein</keyword>
<dbReference type="EMBL" id="JACJSI010000170">
    <property type="protein sequence ID" value="MBD2534518.1"/>
    <property type="molecule type" value="Genomic_DNA"/>
</dbReference>
<dbReference type="SUPFAM" id="SSF55103">
    <property type="entry name" value="FAD-linked oxidases, C-terminal domain"/>
    <property type="match status" value="1"/>
</dbReference>
<dbReference type="Pfam" id="PF09265">
    <property type="entry name" value="Cytokin-bind"/>
    <property type="match status" value="1"/>
</dbReference>
<keyword evidence="4" id="KW-0274">FAD</keyword>
<dbReference type="PROSITE" id="PS00862">
    <property type="entry name" value="OX2_COVAL_FAD"/>
    <property type="match status" value="1"/>
</dbReference>
<evidence type="ECO:0000256" key="4">
    <source>
        <dbReference type="ARBA" id="ARBA00022827"/>
    </source>
</evidence>
<gene>
    <name evidence="7" type="ORF">H6G97_35555</name>
</gene>
<dbReference type="InterPro" id="IPR016164">
    <property type="entry name" value="FAD-linked_Oxase-like_C"/>
</dbReference>
<keyword evidence="8" id="KW-1185">Reference proteome</keyword>
<evidence type="ECO:0000259" key="6">
    <source>
        <dbReference type="PROSITE" id="PS51387"/>
    </source>
</evidence>
<dbReference type="PANTHER" id="PTHR13878">
    <property type="entry name" value="GULONOLACTONE OXIDASE"/>
    <property type="match status" value="1"/>
</dbReference>
<feature type="domain" description="FAD-binding PCMH-type" evidence="6">
    <location>
        <begin position="68"/>
        <end position="238"/>
    </location>
</feature>
<dbReference type="InterPro" id="IPR006093">
    <property type="entry name" value="Oxy_OxRdtase_FAD_BS"/>
</dbReference>
<evidence type="ECO:0000313" key="8">
    <source>
        <dbReference type="Proteomes" id="UP000623440"/>
    </source>
</evidence>
<accession>A0ABR8DZ91</accession>
<proteinExistence type="inferred from homology"/>
<dbReference type="InterPro" id="IPR050432">
    <property type="entry name" value="FAD-linked_Oxidoreductases_BP"/>
</dbReference>
<dbReference type="InterPro" id="IPR016167">
    <property type="entry name" value="FAD-bd_PCMH_sub1"/>
</dbReference>
<evidence type="ECO:0000256" key="3">
    <source>
        <dbReference type="ARBA" id="ARBA00022630"/>
    </source>
</evidence>
<comment type="caution">
    <text evidence="7">The sequence shown here is derived from an EMBL/GenBank/DDBJ whole genome shotgun (WGS) entry which is preliminary data.</text>
</comment>
<dbReference type="InterPro" id="IPR016170">
    <property type="entry name" value="Cytok_DH_C_sf"/>
</dbReference>